<dbReference type="SMART" id="SM00332">
    <property type="entry name" value="PP2Cc"/>
    <property type="match status" value="1"/>
</dbReference>
<keyword evidence="6 12" id="KW-0378">Hydrolase</keyword>
<evidence type="ECO:0000256" key="5">
    <source>
        <dbReference type="ARBA" id="ARBA00022723"/>
    </source>
</evidence>
<keyword evidence="8 12" id="KW-0904">Protein phosphatase</keyword>
<evidence type="ECO:0000256" key="4">
    <source>
        <dbReference type="ARBA" id="ARBA00013081"/>
    </source>
</evidence>
<dbReference type="InterPro" id="IPR036457">
    <property type="entry name" value="PPM-type-like_dom_sf"/>
</dbReference>
<dbReference type="InterPro" id="IPR000222">
    <property type="entry name" value="PP2C_BS"/>
</dbReference>
<dbReference type="OrthoDB" id="10264738at2759"/>
<keyword evidence="5" id="KW-0479">Metal-binding</keyword>
<evidence type="ECO:0000256" key="2">
    <source>
        <dbReference type="ARBA" id="ARBA00001946"/>
    </source>
</evidence>
<accession>A0A2R6P4K8</accession>
<dbReference type="InterPro" id="IPR001932">
    <property type="entry name" value="PPM-type_phosphatase-like_dom"/>
</dbReference>
<dbReference type="PROSITE" id="PS01032">
    <property type="entry name" value="PPM_1"/>
    <property type="match status" value="1"/>
</dbReference>
<evidence type="ECO:0000256" key="3">
    <source>
        <dbReference type="ARBA" id="ARBA00006702"/>
    </source>
</evidence>
<evidence type="ECO:0000256" key="7">
    <source>
        <dbReference type="ARBA" id="ARBA00022842"/>
    </source>
</evidence>
<dbReference type="GO" id="GO:0005737">
    <property type="term" value="C:cytoplasm"/>
    <property type="evidence" value="ECO:0007669"/>
    <property type="project" value="UniProtKB-ARBA"/>
</dbReference>
<dbReference type="GO" id="GO:0005634">
    <property type="term" value="C:nucleus"/>
    <property type="evidence" value="ECO:0007669"/>
    <property type="project" value="UniProtKB-ARBA"/>
</dbReference>
<evidence type="ECO:0000256" key="9">
    <source>
        <dbReference type="ARBA" id="ARBA00023211"/>
    </source>
</evidence>
<dbReference type="Gene3D" id="3.60.40.10">
    <property type="entry name" value="PPM-type phosphatase domain"/>
    <property type="match status" value="1"/>
</dbReference>
<comment type="catalytic activity">
    <reaction evidence="10">
        <text>O-phospho-L-seryl-[protein] + H2O = L-seryl-[protein] + phosphate</text>
        <dbReference type="Rhea" id="RHEA:20629"/>
        <dbReference type="Rhea" id="RHEA-COMP:9863"/>
        <dbReference type="Rhea" id="RHEA-COMP:11604"/>
        <dbReference type="ChEBI" id="CHEBI:15377"/>
        <dbReference type="ChEBI" id="CHEBI:29999"/>
        <dbReference type="ChEBI" id="CHEBI:43474"/>
        <dbReference type="ChEBI" id="CHEBI:83421"/>
        <dbReference type="EC" id="3.1.3.16"/>
    </reaction>
</comment>
<dbReference type="Pfam" id="PF00481">
    <property type="entry name" value="PP2C"/>
    <property type="match status" value="1"/>
</dbReference>
<dbReference type="InterPro" id="IPR015655">
    <property type="entry name" value="PP2C"/>
</dbReference>
<evidence type="ECO:0000259" key="13">
    <source>
        <dbReference type="PROSITE" id="PS51746"/>
    </source>
</evidence>
<comment type="catalytic activity">
    <reaction evidence="11">
        <text>O-phospho-L-threonyl-[protein] + H2O = L-threonyl-[protein] + phosphate</text>
        <dbReference type="Rhea" id="RHEA:47004"/>
        <dbReference type="Rhea" id="RHEA-COMP:11060"/>
        <dbReference type="Rhea" id="RHEA-COMP:11605"/>
        <dbReference type="ChEBI" id="CHEBI:15377"/>
        <dbReference type="ChEBI" id="CHEBI:30013"/>
        <dbReference type="ChEBI" id="CHEBI:43474"/>
        <dbReference type="ChEBI" id="CHEBI:61977"/>
        <dbReference type="EC" id="3.1.3.16"/>
    </reaction>
</comment>
<dbReference type="AlphaFoldDB" id="A0A2R6P4K8"/>
<reference evidence="14 15" key="1">
    <citation type="submission" date="2017-07" db="EMBL/GenBank/DDBJ databases">
        <title>An improved, manually edited Actinidia chinensis var. chinensis (kiwifruit) genome highlights the challenges associated with draft genomes and gene prediction in plants.</title>
        <authorList>
            <person name="Pilkington S."/>
            <person name="Crowhurst R."/>
            <person name="Hilario E."/>
            <person name="Nardozza S."/>
            <person name="Fraser L."/>
            <person name="Peng Y."/>
            <person name="Gunaseelan K."/>
            <person name="Simpson R."/>
            <person name="Tahir J."/>
            <person name="Deroles S."/>
            <person name="Templeton K."/>
            <person name="Luo Z."/>
            <person name="Davy M."/>
            <person name="Cheng C."/>
            <person name="Mcneilage M."/>
            <person name="Scaglione D."/>
            <person name="Liu Y."/>
            <person name="Zhang Q."/>
            <person name="Datson P."/>
            <person name="De Silva N."/>
            <person name="Gardiner S."/>
            <person name="Bassett H."/>
            <person name="Chagne D."/>
            <person name="Mccallum J."/>
            <person name="Dzierzon H."/>
            <person name="Deng C."/>
            <person name="Wang Y.-Y."/>
            <person name="Barron N."/>
            <person name="Manako K."/>
            <person name="Bowen J."/>
            <person name="Foster T."/>
            <person name="Erridge Z."/>
            <person name="Tiffin H."/>
            <person name="Waite C."/>
            <person name="Davies K."/>
            <person name="Grierson E."/>
            <person name="Laing W."/>
            <person name="Kirk R."/>
            <person name="Chen X."/>
            <person name="Wood M."/>
            <person name="Montefiori M."/>
            <person name="Brummell D."/>
            <person name="Schwinn K."/>
            <person name="Catanach A."/>
            <person name="Fullerton C."/>
            <person name="Li D."/>
            <person name="Meiyalaghan S."/>
            <person name="Nieuwenhuizen N."/>
            <person name="Read N."/>
            <person name="Prakash R."/>
            <person name="Hunter D."/>
            <person name="Zhang H."/>
            <person name="Mckenzie M."/>
            <person name="Knabel M."/>
            <person name="Harris A."/>
            <person name="Allan A."/>
            <person name="Chen A."/>
            <person name="Janssen B."/>
            <person name="Plunkett B."/>
            <person name="Dwamena C."/>
            <person name="Voogd C."/>
            <person name="Leif D."/>
            <person name="Lafferty D."/>
            <person name="Souleyre E."/>
            <person name="Varkonyi-Gasic E."/>
            <person name="Gambi F."/>
            <person name="Hanley J."/>
            <person name="Yao J.-L."/>
            <person name="Cheung J."/>
            <person name="David K."/>
            <person name="Warren B."/>
            <person name="Marsh K."/>
            <person name="Snowden K."/>
            <person name="Lin-Wang K."/>
            <person name="Brian L."/>
            <person name="Martinez-Sanchez M."/>
            <person name="Wang M."/>
            <person name="Ileperuma N."/>
            <person name="Macnee N."/>
            <person name="Campin R."/>
            <person name="Mcatee P."/>
            <person name="Drummond R."/>
            <person name="Espley R."/>
            <person name="Ireland H."/>
            <person name="Wu R."/>
            <person name="Atkinson R."/>
            <person name="Karunairetnam S."/>
            <person name="Bulley S."/>
            <person name="Chunkath S."/>
            <person name="Hanley Z."/>
            <person name="Storey R."/>
            <person name="Thrimawithana A."/>
            <person name="Thomson S."/>
            <person name="David C."/>
            <person name="Testolin R."/>
        </authorList>
    </citation>
    <scope>NUCLEOTIDE SEQUENCE [LARGE SCALE GENOMIC DNA]</scope>
    <source>
        <strain evidence="15">cv. Red5</strain>
        <tissue evidence="14">Young leaf</tissue>
    </source>
</reference>
<dbReference type="FunFam" id="3.60.40.10:FF:000004">
    <property type="entry name" value="Probable protein phosphatase 2C 22"/>
    <property type="match status" value="1"/>
</dbReference>
<comment type="similarity">
    <text evidence="3 12">Belongs to the PP2C family.</text>
</comment>
<dbReference type="OMA" id="KGHANKL"/>
<evidence type="ECO:0000256" key="12">
    <source>
        <dbReference type="RuleBase" id="RU003465"/>
    </source>
</evidence>
<organism evidence="14 15">
    <name type="scientific">Actinidia chinensis var. chinensis</name>
    <name type="common">Chinese soft-hair kiwi</name>
    <dbReference type="NCBI Taxonomy" id="1590841"/>
    <lineage>
        <taxon>Eukaryota</taxon>
        <taxon>Viridiplantae</taxon>
        <taxon>Streptophyta</taxon>
        <taxon>Embryophyta</taxon>
        <taxon>Tracheophyta</taxon>
        <taxon>Spermatophyta</taxon>
        <taxon>Magnoliopsida</taxon>
        <taxon>eudicotyledons</taxon>
        <taxon>Gunneridae</taxon>
        <taxon>Pentapetalae</taxon>
        <taxon>asterids</taxon>
        <taxon>Ericales</taxon>
        <taxon>Actinidiaceae</taxon>
        <taxon>Actinidia</taxon>
    </lineage>
</organism>
<comment type="cofactor">
    <cofactor evidence="2">
        <name>Mg(2+)</name>
        <dbReference type="ChEBI" id="CHEBI:18420"/>
    </cofactor>
</comment>
<dbReference type="Gramene" id="PSR85197">
    <property type="protein sequence ID" value="PSR85197"/>
    <property type="gene ID" value="CEY00_Acc33181"/>
</dbReference>
<dbReference type="PANTHER" id="PTHR47992">
    <property type="entry name" value="PROTEIN PHOSPHATASE"/>
    <property type="match status" value="1"/>
</dbReference>
<dbReference type="EMBL" id="NKQK01000029">
    <property type="protein sequence ID" value="PSR85197.1"/>
    <property type="molecule type" value="Genomic_DNA"/>
</dbReference>
<dbReference type="PROSITE" id="PS51746">
    <property type="entry name" value="PPM_2"/>
    <property type="match status" value="1"/>
</dbReference>
<dbReference type="CDD" id="cd00143">
    <property type="entry name" value="PP2Cc"/>
    <property type="match status" value="1"/>
</dbReference>
<evidence type="ECO:0000256" key="6">
    <source>
        <dbReference type="ARBA" id="ARBA00022801"/>
    </source>
</evidence>
<sequence>MVAETETLCQSLCVPKRIDKHSPSESVVSCSSSFQTTFGDPSATKFIPSLRSGSHTDKGYRESNEDEHICIDNLSAHLGDLFGCPLPGAFYGVFDGHGGSNAAAVYVKDNAMKLFFEDANLPQMSDVDDNFLEKLENRHRKAFLLADQALACECSVPASCGTTALTALVLGGHLIVANAGDCRAVLCRKGVAIQISQDHRPSSSLERQRVEEVGGYIEDGYLNGDLAVTRALGDWYMKFPLGSSSPLISEPEIHQTLLTEDDEFLIVACDGIWDVMSNEDAVHLVRRALRRHNDPQRCAGELVNEALRLNTSDNLTAIVVCFASIYRESTSQRPRLRCCSLSEEARNRLRSLLEGN</sequence>
<evidence type="ECO:0000256" key="10">
    <source>
        <dbReference type="ARBA" id="ARBA00047761"/>
    </source>
</evidence>
<evidence type="ECO:0000256" key="11">
    <source>
        <dbReference type="ARBA" id="ARBA00048336"/>
    </source>
</evidence>
<evidence type="ECO:0000313" key="14">
    <source>
        <dbReference type="EMBL" id="PSR85197.1"/>
    </source>
</evidence>
<dbReference type="SMART" id="SM00331">
    <property type="entry name" value="PP2C_SIG"/>
    <property type="match status" value="1"/>
</dbReference>
<reference evidence="15" key="2">
    <citation type="journal article" date="2018" name="BMC Genomics">
        <title>A manually annotated Actinidia chinensis var. chinensis (kiwifruit) genome highlights the challenges associated with draft genomes and gene prediction in plants.</title>
        <authorList>
            <person name="Pilkington S.M."/>
            <person name="Crowhurst R."/>
            <person name="Hilario E."/>
            <person name="Nardozza S."/>
            <person name="Fraser L."/>
            <person name="Peng Y."/>
            <person name="Gunaseelan K."/>
            <person name="Simpson R."/>
            <person name="Tahir J."/>
            <person name="Deroles S.C."/>
            <person name="Templeton K."/>
            <person name="Luo Z."/>
            <person name="Davy M."/>
            <person name="Cheng C."/>
            <person name="McNeilage M."/>
            <person name="Scaglione D."/>
            <person name="Liu Y."/>
            <person name="Zhang Q."/>
            <person name="Datson P."/>
            <person name="De Silva N."/>
            <person name="Gardiner S.E."/>
            <person name="Bassett H."/>
            <person name="Chagne D."/>
            <person name="McCallum J."/>
            <person name="Dzierzon H."/>
            <person name="Deng C."/>
            <person name="Wang Y.Y."/>
            <person name="Barron L."/>
            <person name="Manako K."/>
            <person name="Bowen J."/>
            <person name="Foster T.M."/>
            <person name="Erridge Z.A."/>
            <person name="Tiffin H."/>
            <person name="Waite C.N."/>
            <person name="Davies K.M."/>
            <person name="Grierson E.P."/>
            <person name="Laing W.A."/>
            <person name="Kirk R."/>
            <person name="Chen X."/>
            <person name="Wood M."/>
            <person name="Montefiori M."/>
            <person name="Brummell D.A."/>
            <person name="Schwinn K.E."/>
            <person name="Catanach A."/>
            <person name="Fullerton C."/>
            <person name="Li D."/>
            <person name="Meiyalaghan S."/>
            <person name="Nieuwenhuizen N."/>
            <person name="Read N."/>
            <person name="Prakash R."/>
            <person name="Hunter D."/>
            <person name="Zhang H."/>
            <person name="McKenzie M."/>
            <person name="Knabel M."/>
            <person name="Harris A."/>
            <person name="Allan A.C."/>
            <person name="Gleave A."/>
            <person name="Chen A."/>
            <person name="Janssen B.J."/>
            <person name="Plunkett B."/>
            <person name="Ampomah-Dwamena C."/>
            <person name="Voogd C."/>
            <person name="Leif D."/>
            <person name="Lafferty D."/>
            <person name="Souleyre E.J.F."/>
            <person name="Varkonyi-Gasic E."/>
            <person name="Gambi F."/>
            <person name="Hanley J."/>
            <person name="Yao J.L."/>
            <person name="Cheung J."/>
            <person name="David K.M."/>
            <person name="Warren B."/>
            <person name="Marsh K."/>
            <person name="Snowden K.C."/>
            <person name="Lin-Wang K."/>
            <person name="Brian L."/>
            <person name="Martinez-Sanchez M."/>
            <person name="Wang M."/>
            <person name="Ileperuma N."/>
            <person name="Macnee N."/>
            <person name="Campin R."/>
            <person name="McAtee P."/>
            <person name="Drummond R.S.M."/>
            <person name="Espley R.V."/>
            <person name="Ireland H.S."/>
            <person name="Wu R."/>
            <person name="Atkinson R.G."/>
            <person name="Karunairetnam S."/>
            <person name="Bulley S."/>
            <person name="Chunkath S."/>
            <person name="Hanley Z."/>
            <person name="Storey R."/>
            <person name="Thrimawithana A.H."/>
            <person name="Thomson S."/>
            <person name="David C."/>
            <person name="Testolin R."/>
            <person name="Huang H."/>
            <person name="Hellens R.P."/>
            <person name="Schaffer R.J."/>
        </authorList>
    </citation>
    <scope>NUCLEOTIDE SEQUENCE [LARGE SCALE GENOMIC DNA]</scope>
    <source>
        <strain evidence="15">cv. Red5</strain>
    </source>
</reference>
<evidence type="ECO:0000256" key="1">
    <source>
        <dbReference type="ARBA" id="ARBA00001936"/>
    </source>
</evidence>
<keyword evidence="9" id="KW-0464">Manganese</keyword>
<keyword evidence="7" id="KW-0460">Magnesium</keyword>
<keyword evidence="15" id="KW-1185">Reference proteome</keyword>
<feature type="domain" description="PPM-type phosphatase" evidence="13">
    <location>
        <begin position="51"/>
        <end position="322"/>
    </location>
</feature>
<dbReference type="Proteomes" id="UP000241394">
    <property type="component" value="Chromosome LG29"/>
</dbReference>
<dbReference type="STRING" id="1590841.A0A2R6P4K8"/>
<comment type="caution">
    <text evidence="14">The sequence shown here is derived from an EMBL/GenBank/DDBJ whole genome shotgun (WGS) entry which is preliminary data.</text>
</comment>
<dbReference type="SUPFAM" id="SSF81606">
    <property type="entry name" value="PP2C-like"/>
    <property type="match status" value="1"/>
</dbReference>
<dbReference type="GO" id="GO:0046872">
    <property type="term" value="F:metal ion binding"/>
    <property type="evidence" value="ECO:0007669"/>
    <property type="project" value="UniProtKB-KW"/>
</dbReference>
<evidence type="ECO:0000256" key="8">
    <source>
        <dbReference type="ARBA" id="ARBA00022912"/>
    </source>
</evidence>
<dbReference type="InParanoid" id="A0A2R6P4K8"/>
<dbReference type="EC" id="3.1.3.16" evidence="4"/>
<comment type="cofactor">
    <cofactor evidence="1">
        <name>Mn(2+)</name>
        <dbReference type="ChEBI" id="CHEBI:29035"/>
    </cofactor>
</comment>
<protein>
    <recommendedName>
        <fullName evidence="4">protein-serine/threonine phosphatase</fullName>
        <ecNumber evidence="4">3.1.3.16</ecNumber>
    </recommendedName>
</protein>
<name>A0A2R6P4K8_ACTCC</name>
<dbReference type="GO" id="GO:0004722">
    <property type="term" value="F:protein serine/threonine phosphatase activity"/>
    <property type="evidence" value="ECO:0007669"/>
    <property type="project" value="UniProtKB-EC"/>
</dbReference>
<proteinExistence type="inferred from homology"/>
<gene>
    <name evidence="14" type="ORF">CEY00_Acc33181</name>
</gene>
<evidence type="ECO:0000313" key="15">
    <source>
        <dbReference type="Proteomes" id="UP000241394"/>
    </source>
</evidence>